<accession>A0AAV5WUB6</accession>
<dbReference type="SUPFAM" id="SSF54695">
    <property type="entry name" value="POZ domain"/>
    <property type="match status" value="1"/>
</dbReference>
<keyword evidence="3" id="KW-1185">Reference proteome</keyword>
<dbReference type="Proteomes" id="UP001432322">
    <property type="component" value="Unassembled WGS sequence"/>
</dbReference>
<dbReference type="PANTHER" id="PTHR22744:SF14">
    <property type="entry name" value="BTB DOMAIN-CONTAINING PROTEIN-RELATED"/>
    <property type="match status" value="1"/>
</dbReference>
<dbReference type="EMBL" id="BTSY01000006">
    <property type="protein sequence ID" value="GMT34210.1"/>
    <property type="molecule type" value="Genomic_DNA"/>
</dbReference>
<dbReference type="Gene3D" id="3.30.710.10">
    <property type="entry name" value="Potassium Channel Kv1.1, Chain A"/>
    <property type="match status" value="1"/>
</dbReference>
<comment type="caution">
    <text evidence="2">The sequence shown here is derived from an EMBL/GenBank/DDBJ whole genome shotgun (WGS) entry which is preliminary data.</text>
</comment>
<gene>
    <name evidence="2" type="ORF">PFISCL1PPCAC_25507</name>
</gene>
<dbReference type="InterPro" id="IPR000210">
    <property type="entry name" value="BTB/POZ_dom"/>
</dbReference>
<evidence type="ECO:0000313" key="3">
    <source>
        <dbReference type="Proteomes" id="UP001432322"/>
    </source>
</evidence>
<reference evidence="2" key="1">
    <citation type="submission" date="2023-10" db="EMBL/GenBank/DDBJ databases">
        <title>Genome assembly of Pristionchus species.</title>
        <authorList>
            <person name="Yoshida K."/>
            <person name="Sommer R.J."/>
        </authorList>
    </citation>
    <scope>NUCLEOTIDE SEQUENCE</scope>
    <source>
        <strain evidence="2">RS5133</strain>
    </source>
</reference>
<feature type="domain" description="BTB" evidence="1">
    <location>
        <begin position="3"/>
        <end position="81"/>
    </location>
</feature>
<dbReference type="AlphaFoldDB" id="A0AAV5WUB6"/>
<proteinExistence type="predicted"/>
<dbReference type="PANTHER" id="PTHR22744">
    <property type="entry name" value="HELIX LOOP HELIX PROTEIN 21-RELATED"/>
    <property type="match status" value="1"/>
</dbReference>
<dbReference type="Pfam" id="PF00651">
    <property type="entry name" value="BTB"/>
    <property type="match status" value="1"/>
</dbReference>
<name>A0AAV5WUB6_9BILA</name>
<protein>
    <recommendedName>
        <fullName evidence="1">BTB domain-containing protein</fullName>
    </recommendedName>
</protein>
<feature type="non-terminal residue" evidence="2">
    <location>
        <position position="1"/>
    </location>
</feature>
<dbReference type="InterPro" id="IPR011333">
    <property type="entry name" value="SKP1/BTB/POZ_sf"/>
</dbReference>
<sequence length="140" mass="16385">QLLGLHSYFFSNIFYGPYLEKNQEVKEINDVDENKFVDFLRTIHRKKFEFDSVQHALDALEFSDRFLMPKIAEKIIPYLKEMTIPENLLGYALIAADKVPNYEDIVKWILTQFPSKSLILDVLHDILPFVSSDTARLCLE</sequence>
<feature type="non-terminal residue" evidence="2">
    <location>
        <position position="140"/>
    </location>
</feature>
<organism evidence="2 3">
    <name type="scientific">Pristionchus fissidentatus</name>
    <dbReference type="NCBI Taxonomy" id="1538716"/>
    <lineage>
        <taxon>Eukaryota</taxon>
        <taxon>Metazoa</taxon>
        <taxon>Ecdysozoa</taxon>
        <taxon>Nematoda</taxon>
        <taxon>Chromadorea</taxon>
        <taxon>Rhabditida</taxon>
        <taxon>Rhabditina</taxon>
        <taxon>Diplogasteromorpha</taxon>
        <taxon>Diplogasteroidea</taxon>
        <taxon>Neodiplogasteridae</taxon>
        <taxon>Pristionchus</taxon>
    </lineage>
</organism>
<evidence type="ECO:0000259" key="1">
    <source>
        <dbReference type="Pfam" id="PF00651"/>
    </source>
</evidence>
<evidence type="ECO:0000313" key="2">
    <source>
        <dbReference type="EMBL" id="GMT34210.1"/>
    </source>
</evidence>